<keyword evidence="13" id="KW-1185">Reference proteome</keyword>
<dbReference type="Gene3D" id="1.50.10.10">
    <property type="match status" value="1"/>
</dbReference>
<keyword evidence="4 9" id="KW-0136">Cellulose degradation</keyword>
<dbReference type="OrthoDB" id="10257085at2759"/>
<evidence type="ECO:0000256" key="1">
    <source>
        <dbReference type="ARBA" id="ARBA00000966"/>
    </source>
</evidence>
<evidence type="ECO:0000256" key="4">
    <source>
        <dbReference type="ARBA" id="ARBA00023001"/>
    </source>
</evidence>
<keyword evidence="3 8" id="KW-0378">Hydrolase</keyword>
<gene>
    <name evidence="12" type="ORF">JAAARDRAFT_145741</name>
</gene>
<evidence type="ECO:0000256" key="2">
    <source>
        <dbReference type="ARBA" id="ARBA00007072"/>
    </source>
</evidence>
<dbReference type="InParanoid" id="A0A067QCK9"/>
<evidence type="ECO:0000256" key="8">
    <source>
        <dbReference type="PROSITE-ProRule" id="PRU10060"/>
    </source>
</evidence>
<comment type="similarity">
    <text evidence="2 8 9">Belongs to the glycosyl hydrolase 9 (cellulase E) family.</text>
</comment>
<dbReference type="GO" id="GO:0030245">
    <property type="term" value="P:cellulose catabolic process"/>
    <property type="evidence" value="ECO:0007669"/>
    <property type="project" value="UniProtKB-KW"/>
</dbReference>
<dbReference type="AlphaFoldDB" id="A0A067QCK9"/>
<evidence type="ECO:0000256" key="6">
    <source>
        <dbReference type="ARBA" id="ARBA00023295"/>
    </source>
</evidence>
<evidence type="ECO:0000256" key="7">
    <source>
        <dbReference type="ARBA" id="ARBA00023326"/>
    </source>
</evidence>
<dbReference type="PROSITE" id="PS00698">
    <property type="entry name" value="GH9_3"/>
    <property type="match status" value="1"/>
</dbReference>
<feature type="signal peptide" evidence="9">
    <location>
        <begin position="1"/>
        <end position="25"/>
    </location>
</feature>
<proteinExistence type="inferred from homology"/>
<protein>
    <recommendedName>
        <fullName evidence="9">Endoglucanase</fullName>
        <ecNumber evidence="9">3.2.1.4</ecNumber>
    </recommendedName>
</protein>
<evidence type="ECO:0000256" key="5">
    <source>
        <dbReference type="ARBA" id="ARBA00023277"/>
    </source>
</evidence>
<name>A0A067QCK9_9AGAM</name>
<dbReference type="PANTHER" id="PTHR22298">
    <property type="entry name" value="ENDO-1,4-BETA-GLUCANASE"/>
    <property type="match status" value="1"/>
</dbReference>
<dbReference type="InterPro" id="IPR012341">
    <property type="entry name" value="6hp_glycosidase-like_sf"/>
</dbReference>
<accession>A0A067QCK9</accession>
<feature type="transmembrane region" description="Helical" evidence="10">
    <location>
        <begin position="560"/>
        <end position="582"/>
    </location>
</feature>
<dbReference type="HOGENOM" id="CLU_008926_1_5_1"/>
<sequence length="596" mass="63525">MPRITTPARLLVILTGLSSFLLSSAQLSLPNPPFLPPNSSWGAVPSSGGSPNPQWTTLLGDLLYFYEAQRSGKLPANKRVPWRNDSALEDGSDVHLDLTGGYYDAGDYIKCTFPLSFTLMSICWGAIDYGKGYDMTQQTPYLDSMLRWGLDWLIKAHPSSDTLYVQVGDANIDNEYWGGDRNIPTNRPSLVINDTSPGTDAAAAASAAFASCSILYSNSSSSTKSTPNASLNLQPASLQNASYSQTLLKHAEQLYYFASSPSNQTLYSTSVPAAGEAYASSSYYDDLTFSALWLAWAQKNATLYNQAWGMYENWGLGNETGGLDGAFNWDGKTPGIPVLGVQVAQVIGGNGSKWVGEAERYGDAVVAGSGKGYFTGGGLLYYDGDSDEASLNPALNAAMLLMRYAPLASTSSKTSAYLSFAKSQVDYVLGNNPMSAPYVVGANPNSPTNPHSAMAAGGQDITKIDTSPPQEAYVIYGAVVGGPDKKDNFWDIRSDWPETEIALDYNAPLLTLVAAHALNDTTDPFYTSLQAGEYAKRKPNGHPCDAVFSCVPTLSETGKIAMGVVLGVLGLIVFGLLGWWVVAGRGGGYSPPGYGP</sequence>
<feature type="active site" evidence="8">
    <location>
        <position position="491"/>
    </location>
</feature>
<evidence type="ECO:0000256" key="3">
    <source>
        <dbReference type="ARBA" id="ARBA00022801"/>
    </source>
</evidence>
<keyword evidence="10" id="KW-0812">Transmembrane</keyword>
<dbReference type="GO" id="GO:0008810">
    <property type="term" value="F:cellulase activity"/>
    <property type="evidence" value="ECO:0007669"/>
    <property type="project" value="UniProtKB-EC"/>
</dbReference>
<feature type="domain" description="Glycoside hydrolase family 9" evidence="11">
    <location>
        <begin position="56"/>
        <end position="512"/>
    </location>
</feature>
<evidence type="ECO:0000256" key="9">
    <source>
        <dbReference type="RuleBase" id="RU361166"/>
    </source>
</evidence>
<evidence type="ECO:0000256" key="10">
    <source>
        <dbReference type="SAM" id="Phobius"/>
    </source>
</evidence>
<feature type="chain" id="PRO_5005103609" description="Endoglucanase" evidence="9">
    <location>
        <begin position="26"/>
        <end position="596"/>
    </location>
</feature>
<keyword evidence="7 8" id="KW-0624">Polysaccharide degradation</keyword>
<dbReference type="STRING" id="933084.A0A067QCK9"/>
<keyword evidence="9" id="KW-0732">Signal</keyword>
<feature type="active site" evidence="8">
    <location>
        <position position="500"/>
    </location>
</feature>
<dbReference type="Proteomes" id="UP000027265">
    <property type="component" value="Unassembled WGS sequence"/>
</dbReference>
<dbReference type="Pfam" id="PF00759">
    <property type="entry name" value="Glyco_hydro_9"/>
    <property type="match status" value="1"/>
</dbReference>
<keyword evidence="10" id="KW-1133">Transmembrane helix</keyword>
<keyword evidence="10" id="KW-0472">Membrane</keyword>
<keyword evidence="6 8" id="KW-0326">Glycosidase</keyword>
<evidence type="ECO:0000313" key="12">
    <source>
        <dbReference type="EMBL" id="KDQ64704.1"/>
    </source>
</evidence>
<dbReference type="InterPro" id="IPR008928">
    <property type="entry name" value="6-hairpin_glycosidase_sf"/>
</dbReference>
<reference evidence="13" key="1">
    <citation type="journal article" date="2014" name="Proc. Natl. Acad. Sci. U.S.A.">
        <title>Extensive sampling of basidiomycete genomes demonstrates inadequacy of the white-rot/brown-rot paradigm for wood decay fungi.</title>
        <authorList>
            <person name="Riley R."/>
            <person name="Salamov A.A."/>
            <person name="Brown D.W."/>
            <person name="Nagy L.G."/>
            <person name="Floudas D."/>
            <person name="Held B.W."/>
            <person name="Levasseur A."/>
            <person name="Lombard V."/>
            <person name="Morin E."/>
            <person name="Otillar R."/>
            <person name="Lindquist E.A."/>
            <person name="Sun H."/>
            <person name="LaButti K.M."/>
            <person name="Schmutz J."/>
            <person name="Jabbour D."/>
            <person name="Luo H."/>
            <person name="Baker S.E."/>
            <person name="Pisabarro A.G."/>
            <person name="Walton J.D."/>
            <person name="Blanchette R.A."/>
            <person name="Henrissat B."/>
            <person name="Martin F."/>
            <person name="Cullen D."/>
            <person name="Hibbett D.S."/>
            <person name="Grigoriev I.V."/>
        </authorList>
    </citation>
    <scope>NUCLEOTIDE SEQUENCE [LARGE SCALE GENOMIC DNA]</scope>
    <source>
        <strain evidence="13">MUCL 33604</strain>
    </source>
</reference>
<dbReference type="InterPro" id="IPR001701">
    <property type="entry name" value="Glyco_hydro_9"/>
</dbReference>
<evidence type="ECO:0000259" key="11">
    <source>
        <dbReference type="Pfam" id="PF00759"/>
    </source>
</evidence>
<keyword evidence="5 8" id="KW-0119">Carbohydrate metabolism</keyword>
<organism evidence="12 13">
    <name type="scientific">Jaapia argillacea MUCL 33604</name>
    <dbReference type="NCBI Taxonomy" id="933084"/>
    <lineage>
        <taxon>Eukaryota</taxon>
        <taxon>Fungi</taxon>
        <taxon>Dikarya</taxon>
        <taxon>Basidiomycota</taxon>
        <taxon>Agaricomycotina</taxon>
        <taxon>Agaricomycetes</taxon>
        <taxon>Agaricomycetidae</taxon>
        <taxon>Jaapiales</taxon>
        <taxon>Jaapiaceae</taxon>
        <taxon>Jaapia</taxon>
    </lineage>
</organism>
<dbReference type="SUPFAM" id="SSF48208">
    <property type="entry name" value="Six-hairpin glycosidases"/>
    <property type="match status" value="1"/>
</dbReference>
<dbReference type="EMBL" id="KL197709">
    <property type="protein sequence ID" value="KDQ64704.1"/>
    <property type="molecule type" value="Genomic_DNA"/>
</dbReference>
<evidence type="ECO:0000313" key="13">
    <source>
        <dbReference type="Proteomes" id="UP000027265"/>
    </source>
</evidence>
<dbReference type="InterPro" id="IPR033126">
    <property type="entry name" value="Glyco_hydro_9_Asp/Glu_AS"/>
</dbReference>
<comment type="catalytic activity">
    <reaction evidence="1 9">
        <text>Endohydrolysis of (1-&gt;4)-beta-D-glucosidic linkages in cellulose, lichenin and cereal beta-D-glucans.</text>
        <dbReference type="EC" id="3.2.1.4"/>
    </reaction>
</comment>
<dbReference type="EC" id="3.2.1.4" evidence="9"/>